<reference evidence="4 5" key="1">
    <citation type="journal article" date="2015" name="Proc. Natl. Acad. Sci. U.S.A.">
        <title>The resurrection genome of Boea hygrometrica: A blueprint for survival of dehydration.</title>
        <authorList>
            <person name="Xiao L."/>
            <person name="Yang G."/>
            <person name="Zhang L."/>
            <person name="Yang X."/>
            <person name="Zhao S."/>
            <person name="Ji Z."/>
            <person name="Zhou Q."/>
            <person name="Hu M."/>
            <person name="Wang Y."/>
            <person name="Chen M."/>
            <person name="Xu Y."/>
            <person name="Jin H."/>
            <person name="Xiao X."/>
            <person name="Hu G."/>
            <person name="Bao F."/>
            <person name="Hu Y."/>
            <person name="Wan P."/>
            <person name="Li L."/>
            <person name="Deng X."/>
            <person name="Kuang T."/>
            <person name="Xiang C."/>
            <person name="Zhu J.K."/>
            <person name="Oliver M.J."/>
            <person name="He Y."/>
        </authorList>
    </citation>
    <scope>NUCLEOTIDE SEQUENCE [LARGE SCALE GENOMIC DNA]</scope>
    <source>
        <strain evidence="5">cv. XS01</strain>
    </source>
</reference>
<feature type="coiled-coil region" evidence="1">
    <location>
        <begin position="368"/>
        <end position="402"/>
    </location>
</feature>
<organism evidence="4 5">
    <name type="scientific">Dorcoceras hygrometricum</name>
    <dbReference type="NCBI Taxonomy" id="472368"/>
    <lineage>
        <taxon>Eukaryota</taxon>
        <taxon>Viridiplantae</taxon>
        <taxon>Streptophyta</taxon>
        <taxon>Embryophyta</taxon>
        <taxon>Tracheophyta</taxon>
        <taxon>Spermatophyta</taxon>
        <taxon>Magnoliopsida</taxon>
        <taxon>eudicotyledons</taxon>
        <taxon>Gunneridae</taxon>
        <taxon>Pentapetalae</taxon>
        <taxon>asterids</taxon>
        <taxon>lamiids</taxon>
        <taxon>Lamiales</taxon>
        <taxon>Gesneriaceae</taxon>
        <taxon>Didymocarpoideae</taxon>
        <taxon>Trichosporeae</taxon>
        <taxon>Loxocarpinae</taxon>
        <taxon>Dorcoceras</taxon>
    </lineage>
</organism>
<dbReference type="EMBL" id="KV014454">
    <property type="protein sequence ID" value="KZV22120.1"/>
    <property type="molecule type" value="Genomic_DNA"/>
</dbReference>
<keyword evidence="5" id="KW-1185">Reference proteome</keyword>
<protein>
    <recommendedName>
        <fullName evidence="3">Transposase (putative) gypsy type domain-containing protein</fullName>
    </recommendedName>
</protein>
<gene>
    <name evidence="4" type="ORF">F511_11648</name>
</gene>
<proteinExistence type="predicted"/>
<feature type="domain" description="Transposase (putative) gypsy type" evidence="3">
    <location>
        <begin position="14"/>
        <end position="77"/>
    </location>
</feature>
<dbReference type="Proteomes" id="UP000250235">
    <property type="component" value="Unassembled WGS sequence"/>
</dbReference>
<evidence type="ECO:0000313" key="5">
    <source>
        <dbReference type="Proteomes" id="UP000250235"/>
    </source>
</evidence>
<keyword evidence="1" id="KW-0175">Coiled coil</keyword>
<feature type="compositionally biased region" description="Basic and acidic residues" evidence="2">
    <location>
        <begin position="195"/>
        <end position="204"/>
    </location>
</feature>
<accession>A0A2Z7ALV9</accession>
<dbReference type="Pfam" id="PF04195">
    <property type="entry name" value="Transposase_28"/>
    <property type="match status" value="1"/>
</dbReference>
<evidence type="ECO:0000259" key="3">
    <source>
        <dbReference type="Pfam" id="PF04195"/>
    </source>
</evidence>
<evidence type="ECO:0000256" key="1">
    <source>
        <dbReference type="SAM" id="Coils"/>
    </source>
</evidence>
<name>A0A2Z7ALV9_9LAMI</name>
<evidence type="ECO:0000256" key="2">
    <source>
        <dbReference type="SAM" id="MobiDB-lite"/>
    </source>
</evidence>
<dbReference type="InterPro" id="IPR007321">
    <property type="entry name" value="Transposase_28"/>
</dbReference>
<dbReference type="AlphaFoldDB" id="A0A2Z7ALV9"/>
<sequence length="510" mass="57607">MCHEPPSGYFTTYLDYFSNGFSLPPNALLVEIVRSLGVSFSQLTPNAIVAFACFHRRMSEIRIPVTLDLFHALFSARCTGPGSYIYFQPRLDCKFLSRIRSPRGSWKSNFLYVRDRGWGVPTTWSSGLSKIKIGGTHHALQLECGSLGLFDETIDPRLLLPPGKKIDLAEVRALQNGAGRRPVKAPWVRPPRRRVGPDSRDAPRRMGSPRSNHDSALLRMKKRIETNIWRCSPAIGEDGAQKNLKRRREVEDGAPHSVSGGGHLFVEGVNRRDRAGSFWDMSDPDLGWSMGKTLIGDHVVLHLLPQPTESLIHALAWNACQVLSLASTFQLREERSRNSESKLHEEIVMIREELLKMQKESDEKSKSCETLRVELEEKSKSYDVLRQELQQLEEKYSVELTTGEHFLDSALGKTLLTSTGEKAVEGYRASSAFRDEVLQQALTIHDQVVIDCRRQLRETKLVSEEIVRMIEPSVPEPGDENNEELLGTLDEILGDIDDDEMIEALRHNSI</sequence>
<feature type="region of interest" description="Disordered" evidence="2">
    <location>
        <begin position="181"/>
        <end position="213"/>
    </location>
</feature>
<evidence type="ECO:0000313" key="4">
    <source>
        <dbReference type="EMBL" id="KZV22120.1"/>
    </source>
</evidence>